<name>A0A1C2I0C8_ACITH</name>
<keyword evidence="3" id="KW-1185">Reference proteome</keyword>
<evidence type="ECO:0000259" key="1">
    <source>
        <dbReference type="Pfam" id="PF00857"/>
    </source>
</evidence>
<dbReference type="GO" id="GO:0016787">
    <property type="term" value="F:hydrolase activity"/>
    <property type="evidence" value="ECO:0007669"/>
    <property type="project" value="UniProtKB-KW"/>
</dbReference>
<dbReference type="InterPro" id="IPR000868">
    <property type="entry name" value="Isochorismatase-like_dom"/>
</dbReference>
<dbReference type="PANTHER" id="PTHR14119:SF3">
    <property type="entry name" value="ISOCHORISMATASE DOMAIN-CONTAINING PROTEIN 2"/>
    <property type="match status" value="1"/>
</dbReference>
<dbReference type="AlphaFoldDB" id="A0A1C2I0C8"/>
<keyword evidence="2" id="KW-0378">Hydrolase</keyword>
<dbReference type="Proteomes" id="UP000095008">
    <property type="component" value="Unassembled WGS sequence"/>
</dbReference>
<reference evidence="2" key="1">
    <citation type="journal article" date="2016" name="Int. J. Mol. Sci.">
        <title>Comparative genomics of the extreme acidophile Acidithiobacillus thiooxidans reveals intraspecific divergence and niche adaptation.</title>
        <authorList>
            <person name="Zhang X."/>
            <person name="Feng X."/>
            <person name="Tao J."/>
            <person name="Ma L."/>
            <person name="Xiao Y."/>
            <person name="Liang Y."/>
            <person name="Liu X."/>
            <person name="Yin H."/>
        </authorList>
    </citation>
    <scope>NUCLEOTIDE SEQUENCE [LARGE SCALE GENOMIC DNA]</scope>
    <source>
        <strain evidence="2">DXS-W</strain>
    </source>
</reference>
<comment type="caution">
    <text evidence="2">The sequence shown here is derived from an EMBL/GenBank/DDBJ whole genome shotgun (WGS) entry which is preliminary data.</text>
</comment>
<dbReference type="RefSeq" id="WP_065974873.1">
    <property type="nucleotide sequence ID" value="NZ_LWRY01000218.1"/>
</dbReference>
<dbReference type="Pfam" id="PF00857">
    <property type="entry name" value="Isochorismatase"/>
    <property type="match status" value="1"/>
</dbReference>
<feature type="domain" description="Isochorismatase-like" evidence="1">
    <location>
        <begin position="9"/>
        <end position="157"/>
    </location>
</feature>
<protein>
    <submittedName>
        <fullName evidence="2">Hydrolase</fullName>
    </submittedName>
</protein>
<accession>A0A1C2I0C8</accession>
<proteinExistence type="predicted"/>
<dbReference type="InterPro" id="IPR036380">
    <property type="entry name" value="Isochorismatase-like_sf"/>
</dbReference>
<dbReference type="EMBL" id="LWRY01000218">
    <property type="protein sequence ID" value="OCX69400.1"/>
    <property type="molecule type" value="Genomic_DNA"/>
</dbReference>
<evidence type="ECO:0000313" key="2">
    <source>
        <dbReference type="EMBL" id="OCX69400.1"/>
    </source>
</evidence>
<evidence type="ECO:0000313" key="3">
    <source>
        <dbReference type="Proteomes" id="UP000095008"/>
    </source>
</evidence>
<organism evidence="2 3">
    <name type="scientific">Acidithiobacillus thiooxidans</name>
    <name type="common">Thiobacillus thiooxidans</name>
    <dbReference type="NCBI Taxonomy" id="930"/>
    <lineage>
        <taxon>Bacteria</taxon>
        <taxon>Pseudomonadati</taxon>
        <taxon>Pseudomonadota</taxon>
        <taxon>Acidithiobacillia</taxon>
        <taxon>Acidithiobacillales</taxon>
        <taxon>Acidithiobacillaceae</taxon>
        <taxon>Acidithiobacillus</taxon>
    </lineage>
</organism>
<dbReference type="OrthoDB" id="9796958at2"/>
<dbReference type="Gene3D" id="3.40.50.850">
    <property type="entry name" value="Isochorismatase-like"/>
    <property type="match status" value="1"/>
</dbReference>
<dbReference type="PANTHER" id="PTHR14119">
    <property type="entry name" value="HYDROLASE"/>
    <property type="match status" value="1"/>
</dbReference>
<gene>
    <name evidence="2" type="ORF">A6M23_15495</name>
</gene>
<dbReference type="SUPFAM" id="SSF52499">
    <property type="entry name" value="Isochorismatase-like hydrolases"/>
    <property type="match status" value="1"/>
</dbReference>
<dbReference type="InterPro" id="IPR050993">
    <property type="entry name" value="Isochorismatase_domain"/>
</dbReference>
<sequence>MRIEARQSLILTIDMQDRLLGAIPETERNQAIQNVTRLLAAAAALEIPRLATVQYAKGLGPIRADLQSFCAPPLDKTVFSCWRHAPLRNLLETEQSRRQIILTGVETHICVLQTALDLHSAGWQPVVVADACASRDDANAQSALLRLRQAGITVAVAESVFYEWLGDAAHPQFRSFAPAWR</sequence>